<sequence length="82" mass="9370">MKVINYLGKKKQWHDLVRLVSSIGSTFYLGTDPLVDSKPDEPEETYLFWTEMKRSKSLTALTMDTDPHFHSVSTGFITSPMS</sequence>
<evidence type="ECO:0000313" key="1">
    <source>
        <dbReference type="EMBL" id="SCZ95043.1"/>
    </source>
</evidence>
<dbReference type="AlphaFoldDB" id="A0A2X0LGB5"/>
<evidence type="ECO:0000313" key="2">
    <source>
        <dbReference type="Proteomes" id="UP000249723"/>
    </source>
</evidence>
<organism evidence="1 2">
    <name type="scientific">Microbotryum saponariae</name>
    <dbReference type="NCBI Taxonomy" id="289078"/>
    <lineage>
        <taxon>Eukaryota</taxon>
        <taxon>Fungi</taxon>
        <taxon>Dikarya</taxon>
        <taxon>Basidiomycota</taxon>
        <taxon>Pucciniomycotina</taxon>
        <taxon>Microbotryomycetes</taxon>
        <taxon>Microbotryales</taxon>
        <taxon>Microbotryaceae</taxon>
        <taxon>Microbotryum</taxon>
    </lineage>
</organism>
<accession>A0A2X0LGB5</accession>
<keyword evidence="2" id="KW-1185">Reference proteome</keyword>
<dbReference type="Proteomes" id="UP000249723">
    <property type="component" value="Unassembled WGS sequence"/>
</dbReference>
<gene>
    <name evidence="1" type="ORF">BZ3500_MVSOF-1268-A1-R1_CHR11-3G03564</name>
</gene>
<reference evidence="2" key="1">
    <citation type="submission" date="2016-10" db="EMBL/GenBank/DDBJ databases">
        <authorList>
            <person name="Jeantristanb JTB J.-T."/>
            <person name="Ricardo R."/>
        </authorList>
    </citation>
    <scope>NUCLEOTIDE SEQUENCE [LARGE SCALE GENOMIC DNA]</scope>
</reference>
<proteinExistence type="predicted"/>
<protein>
    <submittedName>
        <fullName evidence="1">BZ3500_MvSof-1268-A1-R1_Chr11-3g03564 protein</fullName>
    </submittedName>
</protein>
<dbReference type="EMBL" id="FMWP01000060">
    <property type="protein sequence ID" value="SCZ95043.1"/>
    <property type="molecule type" value="Genomic_DNA"/>
</dbReference>
<name>A0A2X0LGB5_9BASI</name>